<name>A0A239WRF5_9ACTN</name>
<evidence type="ECO:0000313" key="3">
    <source>
        <dbReference type="Proteomes" id="UP000215332"/>
    </source>
</evidence>
<proteinExistence type="predicted"/>
<evidence type="ECO:0000256" key="1">
    <source>
        <dbReference type="SAM" id="MobiDB-lite"/>
    </source>
</evidence>
<dbReference type="AlphaFoldDB" id="A0A239WRF5"/>
<feature type="region of interest" description="Disordered" evidence="1">
    <location>
        <begin position="1"/>
        <end position="23"/>
    </location>
</feature>
<evidence type="ECO:0000313" key="2">
    <source>
        <dbReference type="EMBL" id="SNV37081.1"/>
    </source>
</evidence>
<organism evidence="2 3">
    <name type="scientific">Cutibacterium granulosum</name>
    <dbReference type="NCBI Taxonomy" id="33011"/>
    <lineage>
        <taxon>Bacteria</taxon>
        <taxon>Bacillati</taxon>
        <taxon>Actinomycetota</taxon>
        <taxon>Actinomycetes</taxon>
        <taxon>Propionibacteriales</taxon>
        <taxon>Propionibacteriaceae</taxon>
        <taxon>Cutibacterium</taxon>
    </lineage>
</organism>
<protein>
    <submittedName>
        <fullName evidence="2">Uncharacterized protein</fullName>
    </submittedName>
</protein>
<reference evidence="2 3" key="1">
    <citation type="submission" date="2017-06" db="EMBL/GenBank/DDBJ databases">
        <authorList>
            <consortium name="Pathogen Informatics"/>
        </authorList>
    </citation>
    <scope>NUCLEOTIDE SEQUENCE [LARGE SCALE GENOMIC DNA]</scope>
    <source>
        <strain evidence="2 3">NCTC11865</strain>
    </source>
</reference>
<sequence>MDRHAASSHRETHERPEPSGNLWTTSRIRKMDLWRHACPLVEHWCSASHMLVKPVTVEKCHIIMEASCLIQQK</sequence>
<dbReference type="Proteomes" id="UP000215332">
    <property type="component" value="Chromosome 1"/>
</dbReference>
<dbReference type="EMBL" id="LT906441">
    <property type="protein sequence ID" value="SNV37081.1"/>
    <property type="molecule type" value="Genomic_DNA"/>
</dbReference>
<dbReference type="KEGG" id="cgrn:4412665_01460"/>
<gene>
    <name evidence="2" type="ORF">SAMEA4412665_01460</name>
</gene>
<accession>A0A239WRF5</accession>
<feature type="compositionally biased region" description="Basic and acidic residues" evidence="1">
    <location>
        <begin position="1"/>
        <end position="17"/>
    </location>
</feature>